<dbReference type="PANTHER" id="PTHR48071">
    <property type="entry name" value="SRCR DOMAIN-CONTAINING PROTEIN"/>
    <property type="match status" value="1"/>
</dbReference>
<feature type="transmembrane region" description="Helical" evidence="7">
    <location>
        <begin position="138"/>
        <end position="156"/>
    </location>
</feature>
<comment type="caution">
    <text evidence="6">Lacks conserved residue(s) required for the propagation of feature annotation.</text>
</comment>
<dbReference type="PANTHER" id="PTHR48071:SF18">
    <property type="entry name" value="DELETED IN MALIGNANT BRAIN TUMORS 1 PROTEIN-RELATED"/>
    <property type="match status" value="1"/>
</dbReference>
<dbReference type="Pfam" id="PF00530">
    <property type="entry name" value="SRCR"/>
    <property type="match status" value="1"/>
</dbReference>
<dbReference type="InterPro" id="IPR011333">
    <property type="entry name" value="SKP1/BTB/POZ_sf"/>
</dbReference>
<dbReference type="Proteomes" id="UP001497482">
    <property type="component" value="Chromosome 18"/>
</dbReference>
<accession>A0AAV2KLA8</accession>
<dbReference type="Gene3D" id="3.30.760.10">
    <property type="entry name" value="RNA Cap, Translation Initiation Factor Eif4e"/>
    <property type="match status" value="1"/>
</dbReference>
<keyword evidence="4" id="KW-0130">Cell adhesion</keyword>
<dbReference type="SMART" id="SM00202">
    <property type="entry name" value="SR"/>
    <property type="match status" value="1"/>
</dbReference>
<dbReference type="Gene3D" id="3.30.710.10">
    <property type="entry name" value="Potassium Channel Kv1.1, Chain A"/>
    <property type="match status" value="1"/>
</dbReference>
<dbReference type="Gene3D" id="3.10.250.10">
    <property type="entry name" value="SRCR-like domain"/>
    <property type="match status" value="1"/>
</dbReference>
<evidence type="ECO:0000256" key="4">
    <source>
        <dbReference type="ARBA" id="ARBA00022889"/>
    </source>
</evidence>
<dbReference type="InterPro" id="IPR023398">
    <property type="entry name" value="TIF_eIF4e-like"/>
</dbReference>
<evidence type="ECO:0008006" key="12">
    <source>
        <dbReference type="Google" id="ProtNLM"/>
    </source>
</evidence>
<dbReference type="PROSITE" id="PS50097">
    <property type="entry name" value="BTB"/>
    <property type="match status" value="1"/>
</dbReference>
<dbReference type="AlphaFoldDB" id="A0AAV2KLA8"/>
<evidence type="ECO:0000256" key="3">
    <source>
        <dbReference type="ARBA" id="ARBA00022729"/>
    </source>
</evidence>
<evidence type="ECO:0000256" key="6">
    <source>
        <dbReference type="PROSITE-ProRule" id="PRU00196"/>
    </source>
</evidence>
<dbReference type="PROSITE" id="PS50287">
    <property type="entry name" value="SRCR_2"/>
    <property type="match status" value="1"/>
</dbReference>
<keyword evidence="7" id="KW-0472">Membrane</keyword>
<dbReference type="SUPFAM" id="SSF54695">
    <property type="entry name" value="POZ domain"/>
    <property type="match status" value="1"/>
</dbReference>
<evidence type="ECO:0000256" key="2">
    <source>
        <dbReference type="ARBA" id="ARBA00022530"/>
    </source>
</evidence>
<name>A0AAV2KLA8_KNICA</name>
<keyword evidence="3" id="KW-0732">Signal</keyword>
<keyword evidence="11" id="KW-1185">Reference proteome</keyword>
<dbReference type="InterPro" id="IPR001040">
    <property type="entry name" value="TIF_eIF_4E"/>
</dbReference>
<keyword evidence="5 6" id="KW-1015">Disulfide bond</keyword>
<gene>
    <name evidence="10" type="ORF">KC01_LOCUS18090</name>
</gene>
<keyword evidence="2" id="KW-0964">Secreted</keyword>
<feature type="domain" description="BTB" evidence="8">
    <location>
        <begin position="305"/>
        <end position="379"/>
    </location>
</feature>
<evidence type="ECO:0000259" key="8">
    <source>
        <dbReference type="PROSITE" id="PS50097"/>
    </source>
</evidence>
<keyword evidence="2" id="KW-0272">Extracellular matrix</keyword>
<feature type="domain" description="SRCR" evidence="9">
    <location>
        <begin position="167"/>
        <end position="270"/>
    </location>
</feature>
<keyword evidence="7" id="KW-1133">Transmembrane helix</keyword>
<dbReference type="SUPFAM" id="SSF55418">
    <property type="entry name" value="eIF4e-like"/>
    <property type="match status" value="1"/>
</dbReference>
<evidence type="ECO:0000256" key="1">
    <source>
        <dbReference type="ARBA" id="ARBA00004498"/>
    </source>
</evidence>
<dbReference type="GO" id="GO:0007155">
    <property type="term" value="P:cell adhesion"/>
    <property type="evidence" value="ECO:0007669"/>
    <property type="project" value="UniProtKB-KW"/>
</dbReference>
<sequence length="460" mass="52661">MWEDERNRRGGRWLITLSKQQRKADLDRFWLETLLCLVGEAFDDYSKDVCGAVINVRAKGDKIAIWTTDYENQEAVTHIGRMYKERLGVPPKVIIGYQSHADTATKSSSSNKDFRSRLEFILLLGRKKSFKMTIHQSLWLWLFFMVSGVCAQFRAFKRSSTVQEGDVRLAASRLSFGGRVEIFHAGQWGTVCDDGWDLDEAHVVCRQLKFPRALSVMTGGEGYYDKPASGPIWMDDMKCKGTEKYLHACTFKGWGITDCTHKEDVVIQCDAAGYMESAALSSYPLDHSINLSDELGEVFSDERFCDLSITAQSSLQDQEDTTLHDSTTLCAHKVVLSQVHAFNITQETQNITVQIASNCLPHFSSFIRYLYTRNMSIEDVFYQPRIYTSALWALSFDKLNQGRIRSQAYGDYNYNYNYNDGRTKAFNVPYHSSTIFKDREVSWSADIFVNQYECSNRGCY</sequence>
<comment type="subcellular location">
    <subcellularLocation>
        <location evidence="1">Secreted</location>
        <location evidence="1">Extracellular space</location>
        <location evidence="1">Extracellular matrix</location>
    </subcellularLocation>
</comment>
<feature type="disulfide bond" evidence="6">
    <location>
        <begin position="239"/>
        <end position="249"/>
    </location>
</feature>
<dbReference type="InterPro" id="IPR001190">
    <property type="entry name" value="SRCR"/>
</dbReference>
<evidence type="ECO:0000256" key="7">
    <source>
        <dbReference type="SAM" id="Phobius"/>
    </source>
</evidence>
<evidence type="ECO:0000313" key="11">
    <source>
        <dbReference type="Proteomes" id="UP001497482"/>
    </source>
</evidence>
<protein>
    <recommendedName>
        <fullName evidence="12">SRCR domain-containing protein</fullName>
    </recommendedName>
</protein>
<dbReference type="PRINTS" id="PR00258">
    <property type="entry name" value="SPERACTRCPTR"/>
</dbReference>
<dbReference type="GO" id="GO:0016020">
    <property type="term" value="C:membrane"/>
    <property type="evidence" value="ECO:0007669"/>
    <property type="project" value="InterPro"/>
</dbReference>
<reference evidence="10 11" key="1">
    <citation type="submission" date="2024-04" db="EMBL/GenBank/DDBJ databases">
        <authorList>
            <person name="Waldvogel A.-M."/>
            <person name="Schoenle A."/>
        </authorList>
    </citation>
    <scope>NUCLEOTIDE SEQUENCE [LARGE SCALE GENOMIC DNA]</scope>
</reference>
<dbReference type="EMBL" id="OZ035840">
    <property type="protein sequence ID" value="CAL1588267.1"/>
    <property type="molecule type" value="Genomic_DNA"/>
</dbReference>
<dbReference type="Pfam" id="PF01652">
    <property type="entry name" value="IF4E"/>
    <property type="match status" value="1"/>
</dbReference>
<dbReference type="InterPro" id="IPR000210">
    <property type="entry name" value="BTB/POZ_dom"/>
</dbReference>
<dbReference type="FunFam" id="3.10.250.10:FF:000001">
    <property type="entry name" value="Lysyl oxidase 4 isoform X1"/>
    <property type="match status" value="1"/>
</dbReference>
<evidence type="ECO:0000313" key="10">
    <source>
        <dbReference type="EMBL" id="CAL1588267.1"/>
    </source>
</evidence>
<keyword evidence="7" id="KW-0812">Transmembrane</keyword>
<dbReference type="InterPro" id="IPR036772">
    <property type="entry name" value="SRCR-like_dom_sf"/>
</dbReference>
<evidence type="ECO:0000259" key="9">
    <source>
        <dbReference type="PROSITE" id="PS50287"/>
    </source>
</evidence>
<organism evidence="10 11">
    <name type="scientific">Knipowitschia caucasica</name>
    <name type="common">Caucasian dwarf goby</name>
    <name type="synonym">Pomatoschistus caucasicus</name>
    <dbReference type="NCBI Taxonomy" id="637954"/>
    <lineage>
        <taxon>Eukaryota</taxon>
        <taxon>Metazoa</taxon>
        <taxon>Chordata</taxon>
        <taxon>Craniata</taxon>
        <taxon>Vertebrata</taxon>
        <taxon>Euteleostomi</taxon>
        <taxon>Actinopterygii</taxon>
        <taxon>Neopterygii</taxon>
        <taxon>Teleostei</taxon>
        <taxon>Neoteleostei</taxon>
        <taxon>Acanthomorphata</taxon>
        <taxon>Gobiaria</taxon>
        <taxon>Gobiiformes</taxon>
        <taxon>Gobioidei</taxon>
        <taxon>Gobiidae</taxon>
        <taxon>Gobiinae</taxon>
        <taxon>Knipowitschia</taxon>
    </lineage>
</organism>
<proteinExistence type="predicted"/>
<dbReference type="GO" id="GO:0003743">
    <property type="term" value="F:translation initiation factor activity"/>
    <property type="evidence" value="ECO:0007669"/>
    <property type="project" value="InterPro"/>
</dbReference>
<dbReference type="GO" id="GO:0003723">
    <property type="term" value="F:RNA binding"/>
    <property type="evidence" value="ECO:0007669"/>
    <property type="project" value="InterPro"/>
</dbReference>
<evidence type="ECO:0000256" key="5">
    <source>
        <dbReference type="ARBA" id="ARBA00023157"/>
    </source>
</evidence>
<dbReference type="SUPFAM" id="SSF56487">
    <property type="entry name" value="SRCR-like"/>
    <property type="match status" value="1"/>
</dbReference>